<comment type="caution">
    <text evidence="8">The sequence shown here is derived from an EMBL/GenBank/DDBJ whole genome shotgun (WGS) entry which is preliminary data.</text>
</comment>
<evidence type="ECO:0000256" key="2">
    <source>
        <dbReference type="ARBA" id="ARBA00022737"/>
    </source>
</evidence>
<evidence type="ECO:0000313" key="8">
    <source>
        <dbReference type="EMBL" id="KAL3631817.1"/>
    </source>
</evidence>
<feature type="zinc finger region" description="C3H1-type" evidence="5">
    <location>
        <begin position="160"/>
        <end position="188"/>
    </location>
</feature>
<evidence type="ECO:0000313" key="9">
    <source>
        <dbReference type="Proteomes" id="UP001632038"/>
    </source>
</evidence>
<dbReference type="PANTHER" id="PTHR12547">
    <property type="entry name" value="CCCH ZINC FINGER/TIS11-RELATED"/>
    <property type="match status" value="1"/>
</dbReference>
<dbReference type="Pfam" id="PF00642">
    <property type="entry name" value="zf-CCCH"/>
    <property type="match status" value="2"/>
</dbReference>
<dbReference type="GO" id="GO:0008270">
    <property type="term" value="F:zinc ion binding"/>
    <property type="evidence" value="ECO:0007669"/>
    <property type="project" value="UniProtKB-KW"/>
</dbReference>
<keyword evidence="3 5" id="KW-0863">Zinc-finger</keyword>
<proteinExistence type="predicted"/>
<protein>
    <recommendedName>
        <fullName evidence="7">C3H1-type domain-containing protein</fullName>
    </recommendedName>
</protein>
<dbReference type="Gene3D" id="4.10.1000.10">
    <property type="entry name" value="Zinc finger, CCCH-type"/>
    <property type="match status" value="2"/>
</dbReference>
<reference evidence="9" key="1">
    <citation type="journal article" date="2024" name="IScience">
        <title>Strigolactones Initiate the Formation of Haustorium-like Structures in Castilleja.</title>
        <authorList>
            <person name="Buerger M."/>
            <person name="Peterson D."/>
            <person name="Chory J."/>
        </authorList>
    </citation>
    <scope>NUCLEOTIDE SEQUENCE [LARGE SCALE GENOMIC DNA]</scope>
</reference>
<dbReference type="InterPro" id="IPR000571">
    <property type="entry name" value="Znf_CCCH"/>
</dbReference>
<feature type="region of interest" description="Disordered" evidence="6">
    <location>
        <begin position="1"/>
        <end position="32"/>
    </location>
</feature>
<keyword evidence="2" id="KW-0677">Repeat</keyword>
<dbReference type="PROSITE" id="PS50103">
    <property type="entry name" value="ZF_C3H1"/>
    <property type="match status" value="2"/>
</dbReference>
<dbReference type="SUPFAM" id="SSF90229">
    <property type="entry name" value="CCCH zinc finger"/>
    <property type="match status" value="2"/>
</dbReference>
<dbReference type="FunFam" id="4.10.1000.10:FF:000001">
    <property type="entry name" value="zinc finger CCCH domain-containing protein 15-like"/>
    <property type="match status" value="1"/>
</dbReference>
<name>A0ABD3CTC8_9LAMI</name>
<evidence type="ECO:0000256" key="5">
    <source>
        <dbReference type="PROSITE-ProRule" id="PRU00723"/>
    </source>
</evidence>
<keyword evidence="9" id="KW-1185">Reference proteome</keyword>
<organism evidence="8 9">
    <name type="scientific">Castilleja foliolosa</name>
    <dbReference type="NCBI Taxonomy" id="1961234"/>
    <lineage>
        <taxon>Eukaryota</taxon>
        <taxon>Viridiplantae</taxon>
        <taxon>Streptophyta</taxon>
        <taxon>Embryophyta</taxon>
        <taxon>Tracheophyta</taxon>
        <taxon>Spermatophyta</taxon>
        <taxon>Magnoliopsida</taxon>
        <taxon>eudicotyledons</taxon>
        <taxon>Gunneridae</taxon>
        <taxon>Pentapetalae</taxon>
        <taxon>asterids</taxon>
        <taxon>lamiids</taxon>
        <taxon>Lamiales</taxon>
        <taxon>Orobanchaceae</taxon>
        <taxon>Pedicularideae</taxon>
        <taxon>Castillejinae</taxon>
        <taxon>Castilleja</taxon>
    </lineage>
</organism>
<accession>A0ABD3CTC8</accession>
<dbReference type="InterPro" id="IPR036855">
    <property type="entry name" value="Znf_CCCH_sf"/>
</dbReference>
<evidence type="ECO:0000256" key="6">
    <source>
        <dbReference type="SAM" id="MobiDB-lite"/>
    </source>
</evidence>
<dbReference type="InterPro" id="IPR045877">
    <property type="entry name" value="ZFP36-like"/>
</dbReference>
<dbReference type="SMART" id="SM00356">
    <property type="entry name" value="ZnF_C3H1"/>
    <property type="match status" value="2"/>
</dbReference>
<feature type="zinc finger region" description="C3H1-type" evidence="5">
    <location>
        <begin position="63"/>
        <end position="90"/>
    </location>
</feature>
<keyword evidence="4 5" id="KW-0862">Zinc</keyword>
<dbReference type="AlphaFoldDB" id="A0ABD3CTC8"/>
<evidence type="ECO:0000256" key="4">
    <source>
        <dbReference type="ARBA" id="ARBA00022833"/>
    </source>
</evidence>
<evidence type="ECO:0000259" key="7">
    <source>
        <dbReference type="PROSITE" id="PS50103"/>
    </source>
</evidence>
<evidence type="ECO:0000256" key="3">
    <source>
        <dbReference type="ARBA" id="ARBA00022771"/>
    </source>
</evidence>
<feature type="domain" description="C3H1-type" evidence="7">
    <location>
        <begin position="160"/>
        <end position="188"/>
    </location>
</feature>
<feature type="compositionally biased region" description="Basic and acidic residues" evidence="6">
    <location>
        <begin position="20"/>
        <end position="30"/>
    </location>
</feature>
<dbReference type="EMBL" id="JAVIJP010000032">
    <property type="protein sequence ID" value="KAL3631817.1"/>
    <property type="molecule type" value="Genomic_DNA"/>
</dbReference>
<keyword evidence="1 5" id="KW-0479">Metal-binding</keyword>
<dbReference type="Proteomes" id="UP001632038">
    <property type="component" value="Unassembled WGS sequence"/>
</dbReference>
<sequence>MKTSHANDTPAASPPTDFSCNRRSDNRRSDSLSVSIKPRFTERYYHSHPRVPLSVNRPKLSIPYKSELCTLFQRGKCFYGQNCHFAHSLSEINNPMFKTVAMKELHLDVKEDNKFNTNECSYFSRGRDCPRFLQNFDRNVKRDVNRGSLGINDGDYRSPFYKTRICRMWEVSGVCPFGVKCSYAHGYAELQRSGFTSRPKDVSSSDVESKVAKKLRLKGRSYFTNWDTEKISRIYADY</sequence>
<gene>
    <name evidence="8" type="ORF">CASFOL_024801</name>
</gene>
<dbReference type="PANTHER" id="PTHR12547:SF18">
    <property type="entry name" value="PROTEIN TIS11"/>
    <property type="match status" value="1"/>
</dbReference>
<feature type="domain" description="C3H1-type" evidence="7">
    <location>
        <begin position="63"/>
        <end position="90"/>
    </location>
</feature>
<evidence type="ECO:0000256" key="1">
    <source>
        <dbReference type="ARBA" id="ARBA00022723"/>
    </source>
</evidence>